<name>X1K7H9_9ZZZZ</name>
<accession>X1K7H9</accession>
<dbReference type="EMBL" id="BARU01036421">
    <property type="protein sequence ID" value="GAH89585.1"/>
    <property type="molecule type" value="Genomic_DNA"/>
</dbReference>
<dbReference type="AlphaFoldDB" id="X1K7H9"/>
<dbReference type="InterPro" id="IPR025857">
    <property type="entry name" value="MacB_PCD"/>
</dbReference>
<evidence type="ECO:0000259" key="1">
    <source>
        <dbReference type="Pfam" id="PF12704"/>
    </source>
</evidence>
<proteinExistence type="predicted"/>
<dbReference type="PANTHER" id="PTHR30572:SF4">
    <property type="entry name" value="ABC TRANSPORTER PERMEASE YTRF"/>
    <property type="match status" value="1"/>
</dbReference>
<protein>
    <recommendedName>
        <fullName evidence="1">MacB-like periplasmic core domain-containing protein</fullName>
    </recommendedName>
</protein>
<comment type="caution">
    <text evidence="2">The sequence shown here is derived from an EMBL/GenBank/DDBJ whole genome shotgun (WGS) entry which is preliminary data.</text>
</comment>
<feature type="non-terminal residue" evidence="2">
    <location>
        <position position="1"/>
    </location>
</feature>
<feature type="non-terminal residue" evidence="2">
    <location>
        <position position="252"/>
    </location>
</feature>
<feature type="domain" description="MacB-like periplasmic core" evidence="1">
    <location>
        <begin position="1"/>
        <end position="214"/>
    </location>
</feature>
<gene>
    <name evidence="2" type="ORF">S03H2_56873</name>
</gene>
<sequence>AVIALMSIGRGVEASIISNIESLGSDLVFIRPGATSYGGVTGAAGSTASLTMEDAVAISEQVPYLASVAPSYSTSLQIVVGAQNMRASVRGITPEYQQAYKLEAAEGAFISEYDYQRSMRVAVLGSNVKETLFEGGDPLGQQMRMGSNVVRVIGVLESKGESMLSPDDAIFIPLTTLQQIIAQPRTSQGERVVSVITLAVSEQGHASYVVDEITSLLRTRHQLGPGVDDDFRITSMEEIATAVSETMGTMTT</sequence>
<reference evidence="2" key="1">
    <citation type="journal article" date="2014" name="Front. Microbiol.">
        <title>High frequency of phylogenetically diverse reductive dehalogenase-homologous genes in deep subseafloor sedimentary metagenomes.</title>
        <authorList>
            <person name="Kawai M."/>
            <person name="Futagami T."/>
            <person name="Toyoda A."/>
            <person name="Takaki Y."/>
            <person name="Nishi S."/>
            <person name="Hori S."/>
            <person name="Arai W."/>
            <person name="Tsubouchi T."/>
            <person name="Morono Y."/>
            <person name="Uchiyama I."/>
            <person name="Ito T."/>
            <person name="Fujiyama A."/>
            <person name="Inagaki F."/>
            <person name="Takami H."/>
        </authorList>
    </citation>
    <scope>NUCLEOTIDE SEQUENCE</scope>
    <source>
        <strain evidence="2">Expedition CK06-06</strain>
    </source>
</reference>
<dbReference type="GO" id="GO:0022857">
    <property type="term" value="F:transmembrane transporter activity"/>
    <property type="evidence" value="ECO:0007669"/>
    <property type="project" value="TreeGrafter"/>
</dbReference>
<dbReference type="GO" id="GO:0005886">
    <property type="term" value="C:plasma membrane"/>
    <property type="evidence" value="ECO:0007669"/>
    <property type="project" value="TreeGrafter"/>
</dbReference>
<evidence type="ECO:0000313" key="2">
    <source>
        <dbReference type="EMBL" id="GAH89585.1"/>
    </source>
</evidence>
<dbReference type="InterPro" id="IPR050250">
    <property type="entry name" value="Macrolide_Exporter_MacB"/>
</dbReference>
<organism evidence="2">
    <name type="scientific">marine sediment metagenome</name>
    <dbReference type="NCBI Taxonomy" id="412755"/>
    <lineage>
        <taxon>unclassified sequences</taxon>
        <taxon>metagenomes</taxon>
        <taxon>ecological metagenomes</taxon>
    </lineage>
</organism>
<dbReference type="Pfam" id="PF12704">
    <property type="entry name" value="MacB_PCD"/>
    <property type="match status" value="1"/>
</dbReference>
<dbReference type="PANTHER" id="PTHR30572">
    <property type="entry name" value="MEMBRANE COMPONENT OF TRANSPORTER-RELATED"/>
    <property type="match status" value="1"/>
</dbReference>